<accession>A0A922JWN4</accession>
<evidence type="ECO:0000313" key="1">
    <source>
        <dbReference type="EMBL" id="KAG6723096.1"/>
    </source>
</evidence>
<name>A0A922JWN4_CARIL</name>
<dbReference type="Proteomes" id="UP000811246">
    <property type="component" value="Chromosome 3"/>
</dbReference>
<gene>
    <name evidence="1" type="ORF">I3842_03G192200</name>
</gene>
<dbReference type="AlphaFoldDB" id="A0A922JWN4"/>
<dbReference type="EMBL" id="CM031827">
    <property type="protein sequence ID" value="KAG6723096.1"/>
    <property type="molecule type" value="Genomic_DNA"/>
</dbReference>
<evidence type="ECO:0000313" key="2">
    <source>
        <dbReference type="Proteomes" id="UP000811246"/>
    </source>
</evidence>
<reference evidence="1" key="1">
    <citation type="submission" date="2021-01" db="EMBL/GenBank/DDBJ databases">
        <authorList>
            <person name="Lovell J.T."/>
            <person name="Bentley N."/>
            <person name="Bhattarai G."/>
            <person name="Jenkins J.W."/>
            <person name="Sreedasyam A."/>
            <person name="Alarcon Y."/>
            <person name="Bock C."/>
            <person name="Boston L."/>
            <person name="Carlson J."/>
            <person name="Cervantes K."/>
            <person name="Clermont K."/>
            <person name="Krom N."/>
            <person name="Kubenka K."/>
            <person name="Mamidi S."/>
            <person name="Mattison C."/>
            <person name="Monteros M."/>
            <person name="Pisani C."/>
            <person name="Plott C."/>
            <person name="Rajasekar S."/>
            <person name="Rhein H.S."/>
            <person name="Rohla C."/>
            <person name="Song M."/>
            <person name="Hilaire R.S."/>
            <person name="Shu S."/>
            <person name="Wells L."/>
            <person name="Wang X."/>
            <person name="Webber J."/>
            <person name="Heerema R.J."/>
            <person name="Klein P."/>
            <person name="Conner P."/>
            <person name="Grauke L."/>
            <person name="Grimwood J."/>
            <person name="Schmutz J."/>
            <person name="Randall J.J."/>
        </authorList>
    </citation>
    <scope>NUCLEOTIDE SEQUENCE</scope>
    <source>
        <tissue evidence="1">Leaf</tissue>
    </source>
</reference>
<protein>
    <submittedName>
        <fullName evidence="1">Uncharacterized protein</fullName>
    </submittedName>
</protein>
<comment type="caution">
    <text evidence="1">The sequence shown here is derived from an EMBL/GenBank/DDBJ whole genome shotgun (WGS) entry which is preliminary data.</text>
</comment>
<organism evidence="1 2">
    <name type="scientific">Carya illinoinensis</name>
    <name type="common">Pecan</name>
    <dbReference type="NCBI Taxonomy" id="32201"/>
    <lineage>
        <taxon>Eukaryota</taxon>
        <taxon>Viridiplantae</taxon>
        <taxon>Streptophyta</taxon>
        <taxon>Embryophyta</taxon>
        <taxon>Tracheophyta</taxon>
        <taxon>Spermatophyta</taxon>
        <taxon>Magnoliopsida</taxon>
        <taxon>eudicotyledons</taxon>
        <taxon>Gunneridae</taxon>
        <taxon>Pentapetalae</taxon>
        <taxon>rosids</taxon>
        <taxon>fabids</taxon>
        <taxon>Fagales</taxon>
        <taxon>Juglandaceae</taxon>
        <taxon>Carya</taxon>
    </lineage>
</organism>
<proteinExistence type="predicted"/>
<sequence>MSYKNATYMKLGGNDEFLVAKSFIVNTGWWLRGVLPILISWALWRAQCATQMEVEDLNHAVLTYALLQECWQQLMPGLNINASASIFDALLQLCQRMEFDKMATFCSLLWSF</sequence>